<comment type="similarity">
    <text evidence="4 15">Belongs to the galactose-1-phosphate uridylyltransferase type 1 family.</text>
</comment>
<evidence type="ECO:0000256" key="2">
    <source>
        <dbReference type="ARBA" id="ARBA00001947"/>
    </source>
</evidence>
<dbReference type="Pfam" id="PF01087">
    <property type="entry name" value="GalP_UDP_transf"/>
    <property type="match status" value="1"/>
</dbReference>
<reference evidence="19 20" key="1">
    <citation type="submission" date="2018-03" db="EMBL/GenBank/DDBJ databases">
        <title>Draft genome of Deinococcus sp. OD32.</title>
        <authorList>
            <person name="Wang X.-P."/>
            <person name="Du Z.-J."/>
        </authorList>
    </citation>
    <scope>NUCLEOTIDE SEQUENCE [LARGE SCALE GENOMIC DNA]</scope>
    <source>
        <strain evidence="19 20">OD32</strain>
    </source>
</reference>
<dbReference type="UniPathway" id="UPA00214"/>
<keyword evidence="11 15" id="KW-0299">Galactose metabolism</keyword>
<dbReference type="RefSeq" id="WP_107136258.1">
    <property type="nucleotide sequence ID" value="NZ_PYSV01000001.1"/>
</dbReference>
<evidence type="ECO:0000313" key="20">
    <source>
        <dbReference type="Proteomes" id="UP000240317"/>
    </source>
</evidence>
<dbReference type="AlphaFoldDB" id="A0A2T3WCM3"/>
<evidence type="ECO:0000256" key="12">
    <source>
        <dbReference type="ARBA" id="ARBA00023277"/>
    </source>
</evidence>
<dbReference type="InterPro" id="IPR019779">
    <property type="entry name" value="GalP_UDPtransf1_His-AS"/>
</dbReference>
<comment type="catalytic activity">
    <reaction evidence="1 15">
        <text>alpha-D-galactose 1-phosphate + UDP-alpha-D-glucose = alpha-D-glucose 1-phosphate + UDP-alpha-D-galactose</text>
        <dbReference type="Rhea" id="RHEA:13989"/>
        <dbReference type="ChEBI" id="CHEBI:58336"/>
        <dbReference type="ChEBI" id="CHEBI:58601"/>
        <dbReference type="ChEBI" id="CHEBI:58885"/>
        <dbReference type="ChEBI" id="CHEBI:66914"/>
        <dbReference type="EC" id="2.7.7.12"/>
    </reaction>
</comment>
<evidence type="ECO:0000256" key="3">
    <source>
        <dbReference type="ARBA" id="ARBA00004947"/>
    </source>
</evidence>
<dbReference type="Proteomes" id="UP000240317">
    <property type="component" value="Unassembled WGS sequence"/>
</dbReference>
<gene>
    <name evidence="19" type="primary">galT</name>
    <name evidence="19" type="ORF">C8263_01190</name>
</gene>
<dbReference type="PIRSF" id="PIRSF000808">
    <property type="entry name" value="GalT"/>
    <property type="match status" value="1"/>
</dbReference>
<dbReference type="OrthoDB" id="9769064at2"/>
<evidence type="ECO:0000256" key="15">
    <source>
        <dbReference type="RuleBase" id="RU000506"/>
    </source>
</evidence>
<feature type="domain" description="Galactose-1-phosphate uridyl transferase N-terminal" evidence="17">
    <location>
        <begin position="55"/>
        <end position="209"/>
    </location>
</feature>
<feature type="region of interest" description="Disordered" evidence="16">
    <location>
        <begin position="1"/>
        <end position="22"/>
    </location>
</feature>
<dbReference type="InterPro" id="IPR001937">
    <property type="entry name" value="GalP_UDPtransf1"/>
</dbReference>
<dbReference type="NCBIfam" id="TIGR00209">
    <property type="entry name" value="galT_1"/>
    <property type="match status" value="1"/>
</dbReference>
<dbReference type="EC" id="2.7.7.12" evidence="5 13"/>
<feature type="domain" description="Galactose-1-phosphate uridyl transferase C-terminal" evidence="18">
    <location>
        <begin position="219"/>
        <end position="371"/>
    </location>
</feature>
<feature type="active site" description="Tele-UMP-histidine intermediate" evidence="14">
    <location>
        <position position="199"/>
    </location>
</feature>
<proteinExistence type="inferred from homology"/>
<keyword evidence="9 15" id="KW-0479">Metal-binding</keyword>
<accession>A0A2T3WCM3</accession>
<keyword evidence="20" id="KW-1185">Reference proteome</keyword>
<evidence type="ECO:0000256" key="5">
    <source>
        <dbReference type="ARBA" id="ARBA00012384"/>
    </source>
</evidence>
<keyword evidence="12 15" id="KW-0119">Carbohydrate metabolism</keyword>
<evidence type="ECO:0000256" key="14">
    <source>
        <dbReference type="PIRSR" id="PIRSR000808-1"/>
    </source>
</evidence>
<keyword evidence="10" id="KW-0862">Zinc</keyword>
<dbReference type="PROSITE" id="PS00117">
    <property type="entry name" value="GAL_P_UDP_TRANSF_I"/>
    <property type="match status" value="1"/>
</dbReference>
<evidence type="ECO:0000256" key="9">
    <source>
        <dbReference type="ARBA" id="ARBA00022723"/>
    </source>
</evidence>
<dbReference type="GO" id="GO:0008108">
    <property type="term" value="F:UDP-glucose:hexose-1-phosphate uridylyltransferase activity"/>
    <property type="evidence" value="ECO:0007669"/>
    <property type="project" value="UniProtKB-UniRule"/>
</dbReference>
<evidence type="ECO:0000256" key="1">
    <source>
        <dbReference type="ARBA" id="ARBA00001107"/>
    </source>
</evidence>
<dbReference type="Pfam" id="PF02744">
    <property type="entry name" value="GalP_UDP_tr_C"/>
    <property type="match status" value="1"/>
</dbReference>
<dbReference type="InterPro" id="IPR005850">
    <property type="entry name" value="GalP_Utransf_C"/>
</dbReference>
<dbReference type="SUPFAM" id="SSF54197">
    <property type="entry name" value="HIT-like"/>
    <property type="match status" value="2"/>
</dbReference>
<name>A0A2T3WCM3_9DEIO</name>
<sequence>MADAALPPTAVPQPGLHAADFTKPDGRAVTLYGLKPVRVTGEMPSPSPDPVDARPVLRWHPLRGEWVMYAAHRLNRTFLPPPEYNPLAPTTDSAHPTELPPGEYDLAVFENRFPSLSLHAPDPGEGPADTRAGVGACEVVVFSQDARGRLADLEEAHMDLLLSVWADRTARLAATGRIQSVLCFENRGVEVGVTLHHPHGQIYAYDHIPPVQARMLAQAQAHHAEHGRPWLADFVAQERAAGERVVLDAGEALSVVPPFARYSFETWIVPARPVGLLAELTGRERAAFARVLKDTLLRLDGLFGVRMPYLLTVHQAPLDGPHPAFPLHIELYPYLRAPGRMKYLAGTEQGAGEFANDKFPETAAAELRAVAPEAGAAL</sequence>
<evidence type="ECO:0000256" key="10">
    <source>
        <dbReference type="ARBA" id="ARBA00022833"/>
    </source>
</evidence>
<dbReference type="PANTHER" id="PTHR11943:SF1">
    <property type="entry name" value="GALACTOSE-1-PHOSPHATE URIDYLYLTRANSFERASE"/>
    <property type="match status" value="1"/>
</dbReference>
<comment type="cofactor">
    <cofactor evidence="2">
        <name>Zn(2+)</name>
        <dbReference type="ChEBI" id="CHEBI:29105"/>
    </cofactor>
</comment>
<evidence type="ECO:0000256" key="8">
    <source>
        <dbReference type="ARBA" id="ARBA00022695"/>
    </source>
</evidence>
<evidence type="ECO:0000256" key="13">
    <source>
        <dbReference type="NCBIfam" id="TIGR00209"/>
    </source>
</evidence>
<evidence type="ECO:0000256" key="11">
    <source>
        <dbReference type="ARBA" id="ARBA00023144"/>
    </source>
</evidence>
<keyword evidence="7 15" id="KW-0808">Transferase</keyword>
<evidence type="ECO:0000313" key="19">
    <source>
        <dbReference type="EMBL" id="PTA69665.1"/>
    </source>
</evidence>
<organism evidence="19 20">
    <name type="scientific">Deinococcus arcticus</name>
    <dbReference type="NCBI Taxonomy" id="2136176"/>
    <lineage>
        <taxon>Bacteria</taxon>
        <taxon>Thermotogati</taxon>
        <taxon>Deinococcota</taxon>
        <taxon>Deinococci</taxon>
        <taxon>Deinococcales</taxon>
        <taxon>Deinococcaceae</taxon>
        <taxon>Deinococcus</taxon>
    </lineage>
</organism>
<evidence type="ECO:0000256" key="6">
    <source>
        <dbReference type="ARBA" id="ARBA00016340"/>
    </source>
</evidence>
<dbReference type="InterPro" id="IPR005849">
    <property type="entry name" value="GalP_Utransf_N"/>
</dbReference>
<evidence type="ECO:0000256" key="7">
    <source>
        <dbReference type="ARBA" id="ARBA00022679"/>
    </source>
</evidence>
<evidence type="ECO:0000256" key="16">
    <source>
        <dbReference type="SAM" id="MobiDB-lite"/>
    </source>
</evidence>
<comment type="caution">
    <text evidence="19">The sequence shown here is derived from an EMBL/GenBank/DDBJ whole genome shotgun (WGS) entry which is preliminary data.</text>
</comment>
<dbReference type="Gene3D" id="3.30.428.10">
    <property type="entry name" value="HIT-like"/>
    <property type="match status" value="2"/>
</dbReference>
<evidence type="ECO:0000259" key="17">
    <source>
        <dbReference type="Pfam" id="PF01087"/>
    </source>
</evidence>
<dbReference type="GO" id="GO:0008270">
    <property type="term" value="F:zinc ion binding"/>
    <property type="evidence" value="ECO:0007669"/>
    <property type="project" value="InterPro"/>
</dbReference>
<evidence type="ECO:0000256" key="4">
    <source>
        <dbReference type="ARBA" id="ARBA00010951"/>
    </source>
</evidence>
<comment type="pathway">
    <text evidence="3 15">Carbohydrate metabolism; galactose metabolism.</text>
</comment>
<dbReference type="EMBL" id="PYSV01000001">
    <property type="protein sequence ID" value="PTA69665.1"/>
    <property type="molecule type" value="Genomic_DNA"/>
</dbReference>
<protein>
    <recommendedName>
        <fullName evidence="6 13">Galactose-1-phosphate uridylyltransferase</fullName>
        <ecNumber evidence="5 13">2.7.7.12</ecNumber>
    </recommendedName>
</protein>
<dbReference type="GO" id="GO:0033499">
    <property type="term" value="P:galactose catabolic process via UDP-galactose, Leloir pathway"/>
    <property type="evidence" value="ECO:0007669"/>
    <property type="project" value="TreeGrafter"/>
</dbReference>
<keyword evidence="8 15" id="KW-0548">Nucleotidyltransferase</keyword>
<evidence type="ECO:0000259" key="18">
    <source>
        <dbReference type="Pfam" id="PF02744"/>
    </source>
</evidence>
<dbReference type="PANTHER" id="PTHR11943">
    <property type="entry name" value="GALACTOSE-1-PHOSPHATE URIDYLYLTRANSFERASE"/>
    <property type="match status" value="1"/>
</dbReference>
<dbReference type="GO" id="GO:0005737">
    <property type="term" value="C:cytoplasm"/>
    <property type="evidence" value="ECO:0007669"/>
    <property type="project" value="TreeGrafter"/>
</dbReference>
<dbReference type="InterPro" id="IPR036265">
    <property type="entry name" value="HIT-like_sf"/>
</dbReference>